<dbReference type="AlphaFoldDB" id="A0A4Y9Z6J5"/>
<evidence type="ECO:0000313" key="7">
    <source>
        <dbReference type="Proteomes" id="UP000298327"/>
    </source>
</evidence>
<comment type="caution">
    <text evidence="6">The sequence shown here is derived from an EMBL/GenBank/DDBJ whole genome shotgun (WGS) entry which is preliminary data.</text>
</comment>
<accession>A0A4Y9Z6J5</accession>
<evidence type="ECO:0000256" key="5">
    <source>
        <dbReference type="SAM" id="Phobius"/>
    </source>
</evidence>
<evidence type="ECO:0000256" key="2">
    <source>
        <dbReference type="ARBA" id="ARBA00022692"/>
    </source>
</evidence>
<evidence type="ECO:0008006" key="8">
    <source>
        <dbReference type="Google" id="ProtNLM"/>
    </source>
</evidence>
<reference evidence="6 7" key="1">
    <citation type="submission" date="2019-02" db="EMBL/GenBank/DDBJ databases">
        <title>Genome sequencing of the rare red list fungi Dentipellis fragilis.</title>
        <authorList>
            <person name="Buettner E."/>
            <person name="Kellner H."/>
        </authorList>
    </citation>
    <scope>NUCLEOTIDE SEQUENCE [LARGE SCALE GENOMIC DNA]</scope>
    <source>
        <strain evidence="6 7">DSM 105465</strain>
    </source>
</reference>
<proteinExistence type="predicted"/>
<protein>
    <recommendedName>
        <fullName evidence="8">Transmembrane protein</fullName>
    </recommendedName>
</protein>
<dbReference type="STRING" id="205917.A0A4Y9Z6J5"/>
<feature type="transmembrane region" description="Helical" evidence="5">
    <location>
        <begin position="148"/>
        <end position="166"/>
    </location>
</feature>
<evidence type="ECO:0000313" key="6">
    <source>
        <dbReference type="EMBL" id="TFY70365.1"/>
    </source>
</evidence>
<dbReference type="OrthoDB" id="5546837at2759"/>
<feature type="transmembrane region" description="Helical" evidence="5">
    <location>
        <begin position="90"/>
        <end position="109"/>
    </location>
</feature>
<dbReference type="GO" id="GO:0016020">
    <property type="term" value="C:membrane"/>
    <property type="evidence" value="ECO:0007669"/>
    <property type="project" value="UniProtKB-SubCell"/>
</dbReference>
<gene>
    <name evidence="6" type="ORF">EVG20_g2631</name>
</gene>
<evidence type="ECO:0000256" key="4">
    <source>
        <dbReference type="ARBA" id="ARBA00023136"/>
    </source>
</evidence>
<dbReference type="EMBL" id="SEOQ01000105">
    <property type="protein sequence ID" value="TFY70365.1"/>
    <property type="molecule type" value="Genomic_DNA"/>
</dbReference>
<keyword evidence="2 5" id="KW-0812">Transmembrane</keyword>
<evidence type="ECO:0000256" key="1">
    <source>
        <dbReference type="ARBA" id="ARBA00004141"/>
    </source>
</evidence>
<feature type="transmembrane region" description="Helical" evidence="5">
    <location>
        <begin position="121"/>
        <end position="142"/>
    </location>
</feature>
<dbReference type="Proteomes" id="UP000298327">
    <property type="component" value="Unassembled WGS sequence"/>
</dbReference>
<keyword evidence="3 5" id="KW-1133">Transmembrane helix</keyword>
<dbReference type="PANTHER" id="PTHR36460">
    <property type="entry name" value="UPF0132 DOMAIN PROTEIN (AFU_ORTHOLOGUE AFUA_3G10255)"/>
    <property type="match status" value="1"/>
</dbReference>
<organism evidence="6 7">
    <name type="scientific">Dentipellis fragilis</name>
    <dbReference type="NCBI Taxonomy" id="205917"/>
    <lineage>
        <taxon>Eukaryota</taxon>
        <taxon>Fungi</taxon>
        <taxon>Dikarya</taxon>
        <taxon>Basidiomycota</taxon>
        <taxon>Agaricomycotina</taxon>
        <taxon>Agaricomycetes</taxon>
        <taxon>Russulales</taxon>
        <taxon>Hericiaceae</taxon>
        <taxon>Dentipellis</taxon>
    </lineage>
</organism>
<comment type="subcellular location">
    <subcellularLocation>
        <location evidence="1">Membrane</location>
        <topology evidence="1">Multi-pass membrane protein</topology>
    </subcellularLocation>
</comment>
<keyword evidence="4 5" id="KW-0472">Membrane</keyword>
<keyword evidence="7" id="KW-1185">Reference proteome</keyword>
<sequence length="260" mass="28412">MNSNFAVSFAPYAPPPDEPTQVPNVPSAPATSRFVRPWFSSQSSATATTSYQSGGIPTWNTSASGGMGSTDEAEEQSNQWETRFGWRVDMLSAFAYILGPISAFAVLILETHNDYVRFHAYQSALLTTPLVLFRLLASLAHFPSVLRTFITMIMIVLNLFMAYVDFRSSEAFGLIQRCPAFKLIEMHHGMDSLDFTCQRLGHSLSSGCKRNEGTSDLYHTPPIHLAVDLATAASSISYCKLSTLGCSFVVINAALTQAMG</sequence>
<evidence type="ECO:0000256" key="3">
    <source>
        <dbReference type="ARBA" id="ARBA00022989"/>
    </source>
</evidence>
<dbReference type="PANTHER" id="PTHR36460:SF1">
    <property type="entry name" value="UPF0132 DOMAIN PROTEIN (AFU_ORTHOLOGUE AFUA_3G10255)"/>
    <property type="match status" value="1"/>
</dbReference>
<name>A0A4Y9Z6J5_9AGAM</name>